<dbReference type="InterPro" id="IPR048365">
    <property type="entry name" value="TNP-like_RNaseH_N"/>
</dbReference>
<comment type="caution">
    <text evidence="6">The sequence shown here is derived from an EMBL/GenBank/DDBJ whole genome shotgun (WGS) entry which is preliminary data.</text>
</comment>
<evidence type="ECO:0000259" key="4">
    <source>
        <dbReference type="Pfam" id="PF21787"/>
    </source>
</evidence>
<dbReference type="AlphaFoldDB" id="A0A498NYP0"/>
<keyword evidence="1" id="KW-0175">Coiled coil</keyword>
<evidence type="ECO:0000256" key="2">
    <source>
        <dbReference type="SAM" id="Phobius"/>
    </source>
</evidence>
<gene>
    <name evidence="6" type="ORF">ROHU_002562</name>
</gene>
<dbReference type="Pfam" id="PF21787">
    <property type="entry name" value="TNP-like_RNaseH_N"/>
    <property type="match status" value="1"/>
</dbReference>
<keyword evidence="7" id="KW-1185">Reference proteome</keyword>
<feature type="coiled-coil region" evidence="1">
    <location>
        <begin position="12"/>
        <end position="67"/>
    </location>
</feature>
<feature type="domain" description="THAP9-like helix-turn-helix" evidence="3">
    <location>
        <begin position="46"/>
        <end position="118"/>
    </location>
</feature>
<keyword evidence="2" id="KW-0812">Transmembrane</keyword>
<feature type="domain" description="Transposable element P transposase-like RNase H" evidence="4">
    <location>
        <begin position="125"/>
        <end position="237"/>
    </location>
</feature>
<evidence type="ECO:0000313" key="7">
    <source>
        <dbReference type="Proteomes" id="UP000290572"/>
    </source>
</evidence>
<name>A0A498NYP0_LABRO</name>
<feature type="domain" description="Transposable element P transposase-like RNase H C-terminal" evidence="5">
    <location>
        <begin position="289"/>
        <end position="323"/>
    </location>
</feature>
<dbReference type="Proteomes" id="UP000290572">
    <property type="component" value="Unassembled WGS sequence"/>
</dbReference>
<evidence type="ECO:0000256" key="1">
    <source>
        <dbReference type="SAM" id="Coils"/>
    </source>
</evidence>
<dbReference type="STRING" id="84645.A0A498NYP0"/>
<feature type="domain" description="Transposable element P transposase-like RNase H C-terminal" evidence="5">
    <location>
        <begin position="526"/>
        <end position="560"/>
    </location>
</feature>
<evidence type="ECO:0000259" key="3">
    <source>
        <dbReference type="Pfam" id="PF12017"/>
    </source>
</evidence>
<evidence type="ECO:0000313" key="6">
    <source>
        <dbReference type="EMBL" id="RXN36876.1"/>
    </source>
</evidence>
<keyword evidence="2" id="KW-0472">Membrane</keyword>
<feature type="transmembrane region" description="Helical" evidence="2">
    <location>
        <begin position="258"/>
        <end position="280"/>
    </location>
</feature>
<dbReference type="InterPro" id="IPR021896">
    <property type="entry name" value="THAP9-like_HTH"/>
</dbReference>
<accession>A0A498NYP0</accession>
<sequence length="646" mass="72373">MDLMPDAIKAKFEQASVRLRKLQREKSNALRREKRAKNNMQALLEELKEKNLINEELKDRLECYSDLPVHLLSRQGVEYTKAQRDFALTLHLHGPKAYNYLRETLHIHLPHPSSMQRWLSSLDARPGLNKMMLDMLERRCQEDEDKYGRVTLMLDAMSIKHHVQHDPQTQTMFGYVDMGDRLNETDMASEVLVFMVVGLQVLMCPLFLLINSIKVSLAAQTLSNSVAVALRTLQEVGYAEFKDCEATTEFIKMPVSKWYLSVLGFIINIDTLISMVPVLLEGQRYVLTYRFSQDHLELLFNSIRASGGWNNNPNASQFKYIFRKLMARCGVVKPCRGNVTAQDETETLPAVIDTSTSLSAVDMSSAAGGEEDLPSPFADIPALVHDHSYLPVRFNGLVDNALVYISGFVVRRALKKLSCDVCRASLVTDAASAIKDQSYHLLSLKNNGGLVIPSEGTVRGVRAAEWGIRQASASFKRSQPIKQLEVMYIVRKRIGYLSVLGFIINIDTLISMVPVLLEGQRYVLTYRFSQDHLELLFNSIRASGGWNNNPNASQFKYIFRKLMARCGVVKPCRGNVTAQDETETLPAVIDTSTSLSAVDMSSAAGGEEDLPSPFADIPALVHDHSYLPVRFNGLVDNALVYISGKG</sequence>
<dbReference type="PANTHER" id="PTHR47577">
    <property type="entry name" value="THAP DOMAIN-CONTAINING PROTEIN 6"/>
    <property type="match status" value="1"/>
</dbReference>
<reference evidence="6 7" key="1">
    <citation type="submission" date="2018-03" db="EMBL/GenBank/DDBJ databases">
        <title>Draft genome sequence of Rohu Carp (Labeo rohita).</title>
        <authorList>
            <person name="Das P."/>
            <person name="Kushwaha B."/>
            <person name="Joshi C.G."/>
            <person name="Kumar D."/>
            <person name="Nagpure N.S."/>
            <person name="Sahoo L."/>
            <person name="Das S.P."/>
            <person name="Bit A."/>
            <person name="Patnaik S."/>
            <person name="Meher P.K."/>
            <person name="Jayasankar P."/>
            <person name="Koringa P.G."/>
            <person name="Patel N.V."/>
            <person name="Hinsu A.T."/>
            <person name="Kumar R."/>
            <person name="Pandey M."/>
            <person name="Agarwal S."/>
            <person name="Srivastava S."/>
            <person name="Singh M."/>
            <person name="Iquebal M.A."/>
            <person name="Jaiswal S."/>
            <person name="Angadi U.B."/>
            <person name="Kumar N."/>
            <person name="Raza M."/>
            <person name="Shah T.M."/>
            <person name="Rai A."/>
            <person name="Jena J.K."/>
        </authorList>
    </citation>
    <scope>NUCLEOTIDE SEQUENCE [LARGE SCALE GENOMIC DNA]</scope>
    <source>
        <strain evidence="6">DASCIFA01</strain>
        <tissue evidence="6">Testis</tissue>
    </source>
</reference>
<dbReference type="EMBL" id="QBIY01006855">
    <property type="protein sequence ID" value="RXN36876.1"/>
    <property type="molecule type" value="Genomic_DNA"/>
</dbReference>
<feature type="transmembrane region" description="Helical" evidence="2">
    <location>
        <begin position="494"/>
        <end position="517"/>
    </location>
</feature>
<dbReference type="PANTHER" id="PTHR47577:SF2">
    <property type="entry name" value="THAP DOMAIN CONTAINING 9"/>
    <property type="match status" value="1"/>
</dbReference>
<organism evidence="6 7">
    <name type="scientific">Labeo rohita</name>
    <name type="common">Indian major carp</name>
    <name type="synonym">Cyprinus rohita</name>
    <dbReference type="NCBI Taxonomy" id="84645"/>
    <lineage>
        <taxon>Eukaryota</taxon>
        <taxon>Metazoa</taxon>
        <taxon>Chordata</taxon>
        <taxon>Craniata</taxon>
        <taxon>Vertebrata</taxon>
        <taxon>Euteleostomi</taxon>
        <taxon>Actinopterygii</taxon>
        <taxon>Neopterygii</taxon>
        <taxon>Teleostei</taxon>
        <taxon>Ostariophysi</taxon>
        <taxon>Cypriniformes</taxon>
        <taxon>Cyprinidae</taxon>
        <taxon>Labeoninae</taxon>
        <taxon>Labeonini</taxon>
        <taxon>Labeo</taxon>
    </lineage>
</organism>
<dbReference type="Pfam" id="PF12017">
    <property type="entry name" value="Tnp_P_element"/>
    <property type="match status" value="1"/>
</dbReference>
<feature type="transmembrane region" description="Helical" evidence="2">
    <location>
        <begin position="191"/>
        <end position="210"/>
    </location>
</feature>
<dbReference type="Pfam" id="PF21789">
    <property type="entry name" value="TNP-like_RNaseH_C"/>
    <property type="match status" value="2"/>
</dbReference>
<dbReference type="InterPro" id="IPR048367">
    <property type="entry name" value="TNP-like_RNaseH_C"/>
</dbReference>
<keyword evidence="2" id="KW-1133">Transmembrane helix</keyword>
<protein>
    <submittedName>
        <fullName evidence="6">THAP domain-containing 9</fullName>
    </submittedName>
</protein>
<evidence type="ECO:0000259" key="5">
    <source>
        <dbReference type="Pfam" id="PF21789"/>
    </source>
</evidence>
<proteinExistence type="predicted"/>